<name>A0A0D9ZF95_9ORYZ</name>
<evidence type="ECO:0000313" key="3">
    <source>
        <dbReference type="Proteomes" id="UP000026961"/>
    </source>
</evidence>
<accession>A0A0D9ZF95</accession>
<evidence type="ECO:0000256" key="1">
    <source>
        <dbReference type="SAM" id="MobiDB-lite"/>
    </source>
</evidence>
<dbReference type="Gramene" id="OGLUM03G39500.4">
    <property type="protein sequence ID" value="OGLUM03G39500.4"/>
    <property type="gene ID" value="OGLUM03G39500"/>
</dbReference>
<organism evidence="2">
    <name type="scientific">Oryza glumipatula</name>
    <dbReference type="NCBI Taxonomy" id="40148"/>
    <lineage>
        <taxon>Eukaryota</taxon>
        <taxon>Viridiplantae</taxon>
        <taxon>Streptophyta</taxon>
        <taxon>Embryophyta</taxon>
        <taxon>Tracheophyta</taxon>
        <taxon>Spermatophyta</taxon>
        <taxon>Magnoliopsida</taxon>
        <taxon>Liliopsida</taxon>
        <taxon>Poales</taxon>
        <taxon>Poaceae</taxon>
        <taxon>BOP clade</taxon>
        <taxon>Oryzoideae</taxon>
        <taxon>Oryzeae</taxon>
        <taxon>Oryzinae</taxon>
        <taxon>Oryza</taxon>
    </lineage>
</organism>
<protein>
    <submittedName>
        <fullName evidence="2">Serine/threonine-protein kinase</fullName>
    </submittedName>
</protein>
<reference evidence="2" key="1">
    <citation type="submission" date="2015-04" db="UniProtKB">
        <authorList>
            <consortium name="EnsemblPlants"/>
        </authorList>
    </citation>
    <scope>IDENTIFICATION</scope>
</reference>
<feature type="region of interest" description="Disordered" evidence="1">
    <location>
        <begin position="19"/>
        <end position="45"/>
    </location>
</feature>
<dbReference type="HOGENOM" id="CLU_179588_0_0_1"/>
<evidence type="ECO:0000313" key="2">
    <source>
        <dbReference type="EnsemblPlants" id="OGLUM03G39500.4"/>
    </source>
</evidence>
<reference evidence="2" key="2">
    <citation type="submission" date="2018-05" db="EMBL/GenBank/DDBJ databases">
        <title>OgluRS3 (Oryza glumaepatula Reference Sequence Version 3).</title>
        <authorList>
            <person name="Zhang J."/>
            <person name="Kudrna D."/>
            <person name="Lee S."/>
            <person name="Talag J."/>
            <person name="Welchert J."/>
            <person name="Wing R.A."/>
        </authorList>
    </citation>
    <scope>NUCLEOTIDE SEQUENCE [LARGE SCALE GENOMIC DNA]</scope>
</reference>
<dbReference type="AlphaFoldDB" id="A0A0D9ZF95"/>
<sequence>MAKILYITQTGTRRRLHFPRYRHRPPPDFLTRGSGGATAHRRTSTARPIRIRAAGARAELEYGQSRGQREKNDEVCLKRCKVQQGSSVYHQFKYMSLHHGTP</sequence>
<dbReference type="EnsemblPlants" id="OGLUM03G39500.4">
    <property type="protein sequence ID" value="OGLUM03G39500.4"/>
    <property type="gene ID" value="OGLUM03G39500"/>
</dbReference>
<proteinExistence type="predicted"/>
<dbReference type="Proteomes" id="UP000026961">
    <property type="component" value="Chromosome 3"/>
</dbReference>
<keyword evidence="3" id="KW-1185">Reference proteome</keyword>